<dbReference type="AlphaFoldDB" id="A0A835LRI6"/>
<dbReference type="GO" id="GO:0004497">
    <property type="term" value="F:monooxygenase activity"/>
    <property type="evidence" value="ECO:0007669"/>
    <property type="project" value="TreeGrafter"/>
</dbReference>
<comment type="caution">
    <text evidence="2">The sequence shown here is derived from an EMBL/GenBank/DDBJ whole genome shotgun (WGS) entry which is preliminary data.</text>
</comment>
<dbReference type="PANTHER" id="PTHR31495">
    <property type="entry name" value="PEROXYGENASE 3-RELATED"/>
    <property type="match status" value="1"/>
</dbReference>
<dbReference type="Proteomes" id="UP000631114">
    <property type="component" value="Unassembled WGS sequence"/>
</dbReference>
<gene>
    <name evidence="2" type="ORF">IFM89_010515</name>
</gene>
<evidence type="ECO:0000256" key="1">
    <source>
        <dbReference type="ARBA" id="ARBA00006765"/>
    </source>
</evidence>
<sequence length="239" mass="27305">EMEDTVKKEDAMATVAPQARVTAERRVRSDLESKIPKPYLARALVCPDIDHPNGTTPLKHPDMSVLQRHVAYFDQDGDGIIYPWETYEGLRKLGFGFIISSISAIIVNPVFGYPTLPGWMPSLYFPIYIKNVHKSIHGSDTGTIDMEGRFIPANFENIFSKYARTFPDKFTAVELWNMTEGNRRAYDFIGGLGNKMEWALLYFLVKDEDGFVSKEDIRRCYDGTLFENIASQRHKQHGQ</sequence>
<name>A0A835LRI6_9MAGN</name>
<dbReference type="PANTHER" id="PTHR31495:SF20">
    <property type="entry name" value="CALEOSIN-RELATED FAMILY PROTEIN"/>
    <property type="match status" value="1"/>
</dbReference>
<dbReference type="OrthoDB" id="640742at2759"/>
<keyword evidence="3" id="KW-1185">Reference proteome</keyword>
<accession>A0A835LRI6</accession>
<organism evidence="2 3">
    <name type="scientific">Coptis chinensis</name>
    <dbReference type="NCBI Taxonomy" id="261450"/>
    <lineage>
        <taxon>Eukaryota</taxon>
        <taxon>Viridiplantae</taxon>
        <taxon>Streptophyta</taxon>
        <taxon>Embryophyta</taxon>
        <taxon>Tracheophyta</taxon>
        <taxon>Spermatophyta</taxon>
        <taxon>Magnoliopsida</taxon>
        <taxon>Ranunculales</taxon>
        <taxon>Ranunculaceae</taxon>
        <taxon>Coptidoideae</taxon>
        <taxon>Coptis</taxon>
    </lineage>
</organism>
<dbReference type="EMBL" id="JADFTS010000005">
    <property type="protein sequence ID" value="KAF9604840.1"/>
    <property type="molecule type" value="Genomic_DNA"/>
</dbReference>
<feature type="non-terminal residue" evidence="2">
    <location>
        <position position="1"/>
    </location>
</feature>
<dbReference type="Pfam" id="PF05042">
    <property type="entry name" value="Caleosin"/>
    <property type="match status" value="1"/>
</dbReference>
<evidence type="ECO:0008006" key="4">
    <source>
        <dbReference type="Google" id="ProtNLM"/>
    </source>
</evidence>
<proteinExistence type="inferred from homology"/>
<evidence type="ECO:0000313" key="2">
    <source>
        <dbReference type="EMBL" id="KAF9604840.1"/>
    </source>
</evidence>
<evidence type="ECO:0000313" key="3">
    <source>
        <dbReference type="Proteomes" id="UP000631114"/>
    </source>
</evidence>
<dbReference type="GO" id="GO:0005509">
    <property type="term" value="F:calcium ion binding"/>
    <property type="evidence" value="ECO:0007669"/>
    <property type="project" value="TreeGrafter"/>
</dbReference>
<reference evidence="2 3" key="1">
    <citation type="submission" date="2020-10" db="EMBL/GenBank/DDBJ databases">
        <title>The Coptis chinensis genome and diversification of protoberbering-type alkaloids.</title>
        <authorList>
            <person name="Wang B."/>
            <person name="Shu S."/>
            <person name="Song C."/>
            <person name="Liu Y."/>
        </authorList>
    </citation>
    <scope>NUCLEOTIDE SEQUENCE [LARGE SCALE GENOMIC DNA]</scope>
    <source>
        <strain evidence="2">HL-2020</strain>
        <tissue evidence="2">Leaf</tissue>
    </source>
</reference>
<protein>
    <recommendedName>
        <fullName evidence="4">Peroxygenase 3</fullName>
    </recommendedName>
</protein>
<dbReference type="InterPro" id="IPR007736">
    <property type="entry name" value="Caleosin-related"/>
</dbReference>
<comment type="similarity">
    <text evidence="1">Belongs to the caleosin family.</text>
</comment>